<evidence type="ECO:0000313" key="1">
    <source>
        <dbReference type="EMBL" id="MFD2464548.1"/>
    </source>
</evidence>
<proteinExistence type="predicted"/>
<dbReference type="Proteomes" id="UP001597419">
    <property type="component" value="Unassembled WGS sequence"/>
</dbReference>
<comment type="caution">
    <text evidence="1">The sequence shown here is derived from an EMBL/GenBank/DDBJ whole genome shotgun (WGS) entry which is preliminary data.</text>
</comment>
<protein>
    <recommendedName>
        <fullName evidence="3">GyrI-like small molecule binding domain-containing protein</fullName>
    </recommendedName>
</protein>
<reference evidence="2" key="1">
    <citation type="journal article" date="2019" name="Int. J. Syst. Evol. Microbiol.">
        <title>The Global Catalogue of Microorganisms (GCM) 10K type strain sequencing project: providing services to taxonomists for standard genome sequencing and annotation.</title>
        <authorList>
            <consortium name="The Broad Institute Genomics Platform"/>
            <consortium name="The Broad Institute Genome Sequencing Center for Infectious Disease"/>
            <person name="Wu L."/>
            <person name="Ma J."/>
        </authorList>
    </citation>
    <scope>NUCLEOTIDE SEQUENCE [LARGE SCALE GENOMIC DNA]</scope>
    <source>
        <strain evidence="2">CGMCC 4.7643</strain>
    </source>
</reference>
<gene>
    <name evidence="1" type="ORF">ACFSYJ_38440</name>
</gene>
<evidence type="ECO:0008006" key="3">
    <source>
        <dbReference type="Google" id="ProtNLM"/>
    </source>
</evidence>
<accession>A0ABW5GUB7</accession>
<dbReference type="RefSeq" id="WP_345385697.1">
    <property type="nucleotide sequence ID" value="NZ_BAABHG010000001.1"/>
</dbReference>
<sequence length="169" mass="18417">MNRITLRTFQPLARAAHLAAGGSLVGSWAHVPVPFGAAYRAMVDAMGEAGVSTGGYPPVWAWWGRLRLFDATALFNPEHELSTGYATVEFEAPAQLVVPSDYGVWNDYLDAVFENRVAATGVGVHRTAVPLDAEKPTQVCLPYVRASWVRDIRPLPTSGWDDLDPLQPV</sequence>
<keyword evidence="2" id="KW-1185">Reference proteome</keyword>
<dbReference type="EMBL" id="JBHUKU010000026">
    <property type="protein sequence ID" value="MFD2464548.1"/>
    <property type="molecule type" value="Genomic_DNA"/>
</dbReference>
<evidence type="ECO:0000313" key="2">
    <source>
        <dbReference type="Proteomes" id="UP001597419"/>
    </source>
</evidence>
<name>A0ABW5GUB7_9PSEU</name>
<organism evidence="1 2">
    <name type="scientific">Amycolatopsis samaneae</name>
    <dbReference type="NCBI Taxonomy" id="664691"/>
    <lineage>
        <taxon>Bacteria</taxon>
        <taxon>Bacillati</taxon>
        <taxon>Actinomycetota</taxon>
        <taxon>Actinomycetes</taxon>
        <taxon>Pseudonocardiales</taxon>
        <taxon>Pseudonocardiaceae</taxon>
        <taxon>Amycolatopsis</taxon>
    </lineage>
</organism>